<dbReference type="AlphaFoldDB" id="A0AAW2A2W6"/>
<feature type="region of interest" description="Disordered" evidence="1">
    <location>
        <begin position="114"/>
        <end position="134"/>
    </location>
</feature>
<gene>
    <name evidence="3" type="ORF">ABG768_002071</name>
</gene>
<comment type="caution">
    <text evidence="3">The sequence shown here is derived from an EMBL/GenBank/DDBJ whole genome shotgun (WGS) entry which is preliminary data.</text>
</comment>
<organism evidence="3 4">
    <name type="scientific">Culter alburnus</name>
    <name type="common">Topmouth culter</name>
    <dbReference type="NCBI Taxonomy" id="194366"/>
    <lineage>
        <taxon>Eukaryota</taxon>
        <taxon>Metazoa</taxon>
        <taxon>Chordata</taxon>
        <taxon>Craniata</taxon>
        <taxon>Vertebrata</taxon>
        <taxon>Euteleostomi</taxon>
        <taxon>Actinopterygii</taxon>
        <taxon>Neopterygii</taxon>
        <taxon>Teleostei</taxon>
        <taxon>Ostariophysi</taxon>
        <taxon>Cypriniformes</taxon>
        <taxon>Xenocyprididae</taxon>
        <taxon>Xenocypridinae</taxon>
        <taxon>Culter</taxon>
    </lineage>
</organism>
<keyword evidence="2" id="KW-0472">Membrane</keyword>
<reference evidence="3 4" key="1">
    <citation type="submission" date="2024-05" db="EMBL/GenBank/DDBJ databases">
        <title>A high-quality chromosomal-level genome assembly of Topmouth culter (Culter alburnus).</title>
        <authorList>
            <person name="Zhao H."/>
        </authorList>
    </citation>
    <scope>NUCLEOTIDE SEQUENCE [LARGE SCALE GENOMIC DNA]</scope>
    <source>
        <strain evidence="3">CATC2023</strain>
        <tissue evidence="3">Muscle</tissue>
    </source>
</reference>
<evidence type="ECO:0000256" key="1">
    <source>
        <dbReference type="SAM" id="MobiDB-lite"/>
    </source>
</evidence>
<dbReference type="Proteomes" id="UP001479290">
    <property type="component" value="Unassembled WGS sequence"/>
</dbReference>
<accession>A0AAW2A2W6</accession>
<evidence type="ECO:0000313" key="3">
    <source>
        <dbReference type="EMBL" id="KAK9967692.1"/>
    </source>
</evidence>
<feature type="compositionally biased region" description="Acidic residues" evidence="1">
    <location>
        <begin position="118"/>
        <end position="134"/>
    </location>
</feature>
<dbReference type="EMBL" id="JAWDJR010000010">
    <property type="protein sequence ID" value="KAK9967692.1"/>
    <property type="molecule type" value="Genomic_DNA"/>
</dbReference>
<feature type="region of interest" description="Disordered" evidence="1">
    <location>
        <begin position="25"/>
        <end position="49"/>
    </location>
</feature>
<name>A0AAW2A2W6_CULAL</name>
<evidence type="ECO:0000313" key="4">
    <source>
        <dbReference type="Proteomes" id="UP001479290"/>
    </source>
</evidence>
<proteinExistence type="predicted"/>
<keyword evidence="4" id="KW-1185">Reference proteome</keyword>
<keyword evidence="2" id="KW-0812">Transmembrane</keyword>
<keyword evidence="2" id="KW-1133">Transmembrane helix</keyword>
<feature type="transmembrane region" description="Helical" evidence="2">
    <location>
        <begin position="72"/>
        <end position="94"/>
    </location>
</feature>
<sequence>MTTGSPATTGLTAYSADSQTAYPQSMGQLNVTPNPTLSLSPNDTDQQATPWTAHNATYMAPSAESADESVNLILIGVSVIAVVVMILLMMLVVLRYHYHQKGSYYTHEEALAFKSDPEVQDVPESLEDPEEEEP</sequence>
<evidence type="ECO:0000256" key="2">
    <source>
        <dbReference type="SAM" id="Phobius"/>
    </source>
</evidence>
<protein>
    <submittedName>
        <fullName evidence="3">Uncharacterized protein</fullName>
    </submittedName>
</protein>